<keyword evidence="8" id="KW-1185">Reference proteome</keyword>
<evidence type="ECO:0000313" key="8">
    <source>
        <dbReference type="Proteomes" id="UP000693672"/>
    </source>
</evidence>
<evidence type="ECO:0000256" key="3">
    <source>
        <dbReference type="ARBA" id="ARBA00022448"/>
    </source>
</evidence>
<gene>
    <name evidence="7" type="primary">feuA</name>
    <name evidence="7" type="ORF">PAESOLCIP111_03935</name>
</gene>
<proteinExistence type="inferred from homology"/>
<dbReference type="PROSITE" id="PS51257">
    <property type="entry name" value="PROKAR_LIPOPROTEIN"/>
    <property type="match status" value="1"/>
</dbReference>
<evidence type="ECO:0000256" key="1">
    <source>
        <dbReference type="ARBA" id="ARBA00004196"/>
    </source>
</evidence>
<dbReference type="PANTHER" id="PTHR30532">
    <property type="entry name" value="IRON III DICITRATE-BINDING PERIPLASMIC PROTEIN"/>
    <property type="match status" value="1"/>
</dbReference>
<dbReference type="PROSITE" id="PS50983">
    <property type="entry name" value="FE_B12_PBP"/>
    <property type="match status" value="1"/>
</dbReference>
<dbReference type="RefSeq" id="WP_218093672.1">
    <property type="nucleotide sequence ID" value="NZ_CAJVAS010000019.1"/>
</dbReference>
<feature type="region of interest" description="Disordered" evidence="5">
    <location>
        <begin position="28"/>
        <end position="49"/>
    </location>
</feature>
<reference evidence="7" key="1">
    <citation type="submission" date="2021-06" db="EMBL/GenBank/DDBJ databases">
        <authorList>
            <person name="Criscuolo A."/>
        </authorList>
    </citation>
    <scope>NUCLEOTIDE SEQUENCE</scope>
    <source>
        <strain evidence="7">CIP111600</strain>
    </source>
</reference>
<dbReference type="Proteomes" id="UP000693672">
    <property type="component" value="Unassembled WGS sequence"/>
</dbReference>
<keyword evidence="4" id="KW-0732">Signal</keyword>
<keyword evidence="3" id="KW-0813">Transport</keyword>
<evidence type="ECO:0000313" key="7">
    <source>
        <dbReference type="EMBL" id="CAG7638392.1"/>
    </source>
</evidence>
<feature type="domain" description="Fe/B12 periplasmic-binding" evidence="6">
    <location>
        <begin position="72"/>
        <end position="331"/>
    </location>
</feature>
<dbReference type="PANTHER" id="PTHR30532:SF10">
    <property type="entry name" value="IRON-UPTAKE SYSTEM-BINDING PROTEIN"/>
    <property type="match status" value="1"/>
</dbReference>
<dbReference type="GO" id="GO:1901678">
    <property type="term" value="P:iron coordination entity transport"/>
    <property type="evidence" value="ECO:0007669"/>
    <property type="project" value="UniProtKB-ARBA"/>
</dbReference>
<dbReference type="GO" id="GO:0030288">
    <property type="term" value="C:outer membrane-bounded periplasmic space"/>
    <property type="evidence" value="ECO:0007669"/>
    <property type="project" value="TreeGrafter"/>
</dbReference>
<dbReference type="AlphaFoldDB" id="A0A916NY38"/>
<evidence type="ECO:0000256" key="5">
    <source>
        <dbReference type="SAM" id="MobiDB-lite"/>
    </source>
</evidence>
<dbReference type="Pfam" id="PF01497">
    <property type="entry name" value="Peripla_BP_2"/>
    <property type="match status" value="1"/>
</dbReference>
<dbReference type="InterPro" id="IPR002491">
    <property type="entry name" value="ABC_transptr_periplasmic_BD"/>
</dbReference>
<comment type="subcellular location">
    <subcellularLocation>
        <location evidence="1">Cell envelope</location>
    </subcellularLocation>
</comment>
<accession>A0A916NY38</accession>
<organism evidence="7 8">
    <name type="scientific">Paenibacillus solanacearum</name>
    <dbReference type="NCBI Taxonomy" id="2048548"/>
    <lineage>
        <taxon>Bacteria</taxon>
        <taxon>Bacillati</taxon>
        <taxon>Bacillota</taxon>
        <taxon>Bacilli</taxon>
        <taxon>Bacillales</taxon>
        <taxon>Paenibacillaceae</taxon>
        <taxon>Paenibacillus</taxon>
    </lineage>
</organism>
<comment type="caution">
    <text evidence="7">The sequence shown here is derived from an EMBL/GenBank/DDBJ whole genome shotgun (WGS) entry which is preliminary data.</text>
</comment>
<comment type="similarity">
    <text evidence="2">Belongs to the bacterial solute-binding protein 8 family.</text>
</comment>
<name>A0A916NY38_9BACL</name>
<evidence type="ECO:0000256" key="2">
    <source>
        <dbReference type="ARBA" id="ARBA00008814"/>
    </source>
</evidence>
<dbReference type="InterPro" id="IPR051313">
    <property type="entry name" value="Bact_iron-sidero_bind"/>
</dbReference>
<dbReference type="EMBL" id="CAJVAS010000019">
    <property type="protein sequence ID" value="CAG7638392.1"/>
    <property type="molecule type" value="Genomic_DNA"/>
</dbReference>
<sequence length="331" mass="35265">MRKYVVIPALAAMLTLGFTGCGQSEAPAAGGAADKTAGSAGSGGAPSAAVPAKKTVTYLGKEYTVTVPTDKIVITGALEAMEDALMLGVKPIGAITTGGKFPEMFKPITGSSQSIGEKTQPNVETILKLKPDVILGSTKFPADVSEKLAKIAPAIPVSHIATDWEQNLRLLGELTGKQAQAEQILKQYKDSIAAGKSRLSEKWKGKKVVTVRIRSGSLNVYPADVFLNPTIYSDLGFEVPNEIKAAKSQQTISIEQFSAMNPDAVFLQFSEDENKDKLKALEELQNNPIWKSTNAAKNNKVFVNVIDPLAQGGASWSKIEFLKAAVEKLSN</sequence>
<evidence type="ECO:0000259" key="6">
    <source>
        <dbReference type="PROSITE" id="PS50983"/>
    </source>
</evidence>
<protein>
    <submittedName>
        <fullName evidence="7">Iron-uptake system-binding protein</fullName>
    </submittedName>
</protein>
<evidence type="ECO:0000256" key="4">
    <source>
        <dbReference type="ARBA" id="ARBA00022729"/>
    </source>
</evidence>